<reference evidence="2 3" key="1">
    <citation type="journal article" date="2018" name="Sci. Rep.">
        <title>Genome sequence of the cauliflower mushroom Sparassis crispa (Hanabiratake) and its association with beneficial usage.</title>
        <authorList>
            <person name="Kiyama R."/>
            <person name="Furutani Y."/>
            <person name="Kawaguchi K."/>
            <person name="Nakanishi T."/>
        </authorList>
    </citation>
    <scope>NUCLEOTIDE SEQUENCE [LARGE SCALE GENOMIC DNA]</scope>
</reference>
<protein>
    <submittedName>
        <fullName evidence="2">Uncharacterized protein</fullName>
    </submittedName>
</protein>
<proteinExistence type="predicted"/>
<feature type="compositionally biased region" description="Basic and acidic residues" evidence="1">
    <location>
        <begin position="84"/>
        <end position="110"/>
    </location>
</feature>
<dbReference type="InParanoid" id="A0A401GAS6"/>
<keyword evidence="3" id="KW-1185">Reference proteome</keyword>
<evidence type="ECO:0000313" key="2">
    <source>
        <dbReference type="EMBL" id="GBE79259.1"/>
    </source>
</evidence>
<name>A0A401GAS6_9APHY</name>
<dbReference type="GeneID" id="38776176"/>
<dbReference type="AlphaFoldDB" id="A0A401GAS6"/>
<feature type="region of interest" description="Disordered" evidence="1">
    <location>
        <begin position="67"/>
        <end position="117"/>
    </location>
</feature>
<accession>A0A401GAS6</accession>
<evidence type="ECO:0000256" key="1">
    <source>
        <dbReference type="SAM" id="MobiDB-lite"/>
    </source>
</evidence>
<organism evidence="2 3">
    <name type="scientific">Sparassis crispa</name>
    <dbReference type="NCBI Taxonomy" id="139825"/>
    <lineage>
        <taxon>Eukaryota</taxon>
        <taxon>Fungi</taxon>
        <taxon>Dikarya</taxon>
        <taxon>Basidiomycota</taxon>
        <taxon>Agaricomycotina</taxon>
        <taxon>Agaricomycetes</taxon>
        <taxon>Polyporales</taxon>
        <taxon>Sparassidaceae</taxon>
        <taxon>Sparassis</taxon>
    </lineage>
</organism>
<dbReference type="EMBL" id="BFAD01000002">
    <property type="protein sequence ID" value="GBE79259.1"/>
    <property type="molecule type" value="Genomic_DNA"/>
</dbReference>
<dbReference type="Proteomes" id="UP000287166">
    <property type="component" value="Unassembled WGS sequence"/>
</dbReference>
<evidence type="ECO:0000313" key="3">
    <source>
        <dbReference type="Proteomes" id="UP000287166"/>
    </source>
</evidence>
<sequence length="117" mass="13119">MEWRYLKDQWKMHFQRPGGAESVSLHLFSTIAPIASTTSTASVIIGPSDSGPHIHFTKKSKDFITSHKKRSAMKNATASVCTRETAREKGLKKVGEDKKEKGKAKEKDREQDPDDSM</sequence>
<comment type="caution">
    <text evidence="2">The sequence shown here is derived from an EMBL/GenBank/DDBJ whole genome shotgun (WGS) entry which is preliminary data.</text>
</comment>
<dbReference type="RefSeq" id="XP_027610172.1">
    <property type="nucleotide sequence ID" value="XM_027754371.1"/>
</dbReference>
<gene>
    <name evidence="2" type="ORF">SCP_0204570</name>
</gene>